<accession>A0A931B464</accession>
<dbReference type="Proteomes" id="UP000657385">
    <property type="component" value="Unassembled WGS sequence"/>
</dbReference>
<dbReference type="AlphaFoldDB" id="A0A931B464"/>
<name>A0A931B464_9ACTN</name>
<dbReference type="RefSeq" id="WP_196195176.1">
    <property type="nucleotide sequence ID" value="NZ_JADPRT010000007.1"/>
</dbReference>
<evidence type="ECO:0000313" key="2">
    <source>
        <dbReference type="EMBL" id="MBF9069999.1"/>
    </source>
</evidence>
<comment type="caution">
    <text evidence="2">The sequence shown here is derived from an EMBL/GenBank/DDBJ whole genome shotgun (WGS) entry which is preliminary data.</text>
</comment>
<organism evidence="2 3">
    <name type="scientific">Streptacidiphilus fuscans</name>
    <dbReference type="NCBI Taxonomy" id="2789292"/>
    <lineage>
        <taxon>Bacteria</taxon>
        <taxon>Bacillati</taxon>
        <taxon>Actinomycetota</taxon>
        <taxon>Actinomycetes</taxon>
        <taxon>Kitasatosporales</taxon>
        <taxon>Streptomycetaceae</taxon>
        <taxon>Streptacidiphilus</taxon>
    </lineage>
</organism>
<feature type="domain" description="DUF6891" evidence="1">
    <location>
        <begin position="123"/>
        <end position="304"/>
    </location>
</feature>
<dbReference type="Pfam" id="PF21831">
    <property type="entry name" value="DUF6891"/>
    <property type="match status" value="1"/>
</dbReference>
<gene>
    <name evidence="2" type="ORF">I2501_18410</name>
</gene>
<dbReference type="EMBL" id="JADPRT010000007">
    <property type="protein sequence ID" value="MBF9069999.1"/>
    <property type="molecule type" value="Genomic_DNA"/>
</dbReference>
<evidence type="ECO:0000313" key="3">
    <source>
        <dbReference type="Proteomes" id="UP000657385"/>
    </source>
</evidence>
<protein>
    <recommendedName>
        <fullName evidence="1">DUF6891 domain-containing protein</fullName>
    </recommendedName>
</protein>
<reference evidence="2" key="1">
    <citation type="submission" date="2020-11" db="EMBL/GenBank/DDBJ databases">
        <title>Isolation and identification of active actinomycetes.</title>
        <authorList>
            <person name="Yu B."/>
        </authorList>
    </citation>
    <scope>NUCLEOTIDE SEQUENCE</scope>
    <source>
        <strain evidence="2">NEAU-YB345</strain>
    </source>
</reference>
<dbReference type="InterPro" id="IPR054186">
    <property type="entry name" value="DUF6891"/>
</dbReference>
<sequence>MLPVSVYTERTARLLRPTAEALGALVRGIGDPGDRFLVAGRVPDLPDVYFQIWHENGGDYTVEHRDGAPVRHFRTRLPDAEQVVAALFGWARVQDTWDTGLSWERLEDWDEAPPVPPLELPEEDLRALEDCLRGLLTCGYVTLEQLTETAEDYLVDDGVRPVSGPQAAALANRLWRERVAEQTSWVGETDPERITRAFDALEERGITAREHFTCCRSCGQAEIGAEAEPGSRGFVYFHSQSAEGAASGGALHLHYGGFDGSEQTTRGIGAEVVAALEQVGLSPEWEGDPSQAVLLPSLDWRKRLVG</sequence>
<proteinExistence type="predicted"/>
<evidence type="ECO:0000259" key="1">
    <source>
        <dbReference type="Pfam" id="PF21831"/>
    </source>
</evidence>
<keyword evidence="3" id="KW-1185">Reference proteome</keyword>